<keyword evidence="1" id="KW-0238">DNA-binding</keyword>
<dbReference type="EMBL" id="JAHZIK010001614">
    <property type="protein sequence ID" value="MBW7459382.1"/>
    <property type="molecule type" value="Genomic_DNA"/>
</dbReference>
<dbReference type="Proteomes" id="UP001519887">
    <property type="component" value="Unassembled WGS sequence"/>
</dbReference>
<proteinExistence type="predicted"/>
<dbReference type="Gene3D" id="3.90.1150.30">
    <property type="match status" value="1"/>
</dbReference>
<sequence length="109" mass="12661">MLEQVRKICKALPEVAELIDGHGHTTFKVANKSFIIMSDYGITFKSDLENQEILIQQERFTRPPYIGHHGWVSVSNPEDWEEMGIQLKEAYLRAAPKRLFKQVMEEKSI</sequence>
<dbReference type="Pfam" id="PF04237">
    <property type="entry name" value="YjbR"/>
    <property type="match status" value="1"/>
</dbReference>
<gene>
    <name evidence="1" type="ORF">K0U00_35540</name>
</gene>
<reference evidence="1 2" key="1">
    <citation type="submission" date="2021-07" db="EMBL/GenBank/DDBJ databases">
        <title>Paenibacillus radiodurans sp. nov., isolated from the southeastern edge of Tengger Desert.</title>
        <authorList>
            <person name="Zhang G."/>
        </authorList>
    </citation>
    <scope>NUCLEOTIDE SEQUENCE [LARGE SCALE GENOMIC DNA]</scope>
    <source>
        <strain evidence="1 2">CCM 7311</strain>
    </source>
</reference>
<evidence type="ECO:0000313" key="2">
    <source>
        <dbReference type="Proteomes" id="UP001519887"/>
    </source>
</evidence>
<dbReference type="GO" id="GO:0003677">
    <property type="term" value="F:DNA binding"/>
    <property type="evidence" value="ECO:0007669"/>
    <property type="project" value="UniProtKB-KW"/>
</dbReference>
<evidence type="ECO:0000313" key="1">
    <source>
        <dbReference type="EMBL" id="MBW7459382.1"/>
    </source>
</evidence>
<comment type="caution">
    <text evidence="1">The sequence shown here is derived from an EMBL/GenBank/DDBJ whole genome shotgun (WGS) entry which is preliminary data.</text>
</comment>
<keyword evidence="2" id="KW-1185">Reference proteome</keyword>
<name>A0ABS7CEN1_9BACL</name>
<accession>A0ABS7CEN1</accession>
<protein>
    <submittedName>
        <fullName evidence="1">MmcQ/YjbR family DNA-binding protein</fullName>
    </submittedName>
</protein>
<dbReference type="InterPro" id="IPR058532">
    <property type="entry name" value="YjbR/MT2646/Rv2570-like"/>
</dbReference>
<dbReference type="SUPFAM" id="SSF142906">
    <property type="entry name" value="YjbR-like"/>
    <property type="match status" value="1"/>
</dbReference>
<organism evidence="1 2">
    <name type="scientific">Paenibacillus sepulcri</name>
    <dbReference type="NCBI Taxonomy" id="359917"/>
    <lineage>
        <taxon>Bacteria</taxon>
        <taxon>Bacillati</taxon>
        <taxon>Bacillota</taxon>
        <taxon>Bacilli</taxon>
        <taxon>Bacillales</taxon>
        <taxon>Paenibacillaceae</taxon>
        <taxon>Paenibacillus</taxon>
    </lineage>
</organism>
<dbReference type="InterPro" id="IPR038056">
    <property type="entry name" value="YjbR-like_sf"/>
</dbReference>